<proteinExistence type="predicted"/>
<keyword evidence="2" id="KW-1185">Reference proteome</keyword>
<reference evidence="1 2" key="1">
    <citation type="submission" date="2017-02" db="EMBL/GenBank/DDBJ databases">
        <authorList>
            <person name="Peterson S.W."/>
        </authorList>
    </citation>
    <scope>NUCLEOTIDE SEQUENCE [LARGE SCALE GENOMIC DNA]</scope>
    <source>
        <strain evidence="1 2">DSM 22335</strain>
    </source>
</reference>
<gene>
    <name evidence="1" type="ORF">SAMN04488132_101117</name>
</gene>
<evidence type="ECO:0000313" key="1">
    <source>
        <dbReference type="EMBL" id="SJZ32825.1"/>
    </source>
</evidence>
<dbReference type="AlphaFoldDB" id="A0A1T4JRT5"/>
<name>A0A1T4JRT5_9BACT</name>
<accession>A0A1T4JRT5</accession>
<protein>
    <submittedName>
        <fullName evidence="1">Uncharacterized protein</fullName>
    </submittedName>
</protein>
<evidence type="ECO:0000313" key="2">
    <source>
        <dbReference type="Proteomes" id="UP000190888"/>
    </source>
</evidence>
<dbReference type="Proteomes" id="UP000190888">
    <property type="component" value="Unassembled WGS sequence"/>
</dbReference>
<sequence>MKNKLKPANRIFEKNENITDQSGLQNIYRVEAVNSYYLFDHRQLLRRKLLDESRLSKKEAMEILNEFEQLT</sequence>
<organism evidence="1 2">
    <name type="scientific">Sediminibacterium ginsengisoli</name>
    <dbReference type="NCBI Taxonomy" id="413434"/>
    <lineage>
        <taxon>Bacteria</taxon>
        <taxon>Pseudomonadati</taxon>
        <taxon>Bacteroidota</taxon>
        <taxon>Chitinophagia</taxon>
        <taxon>Chitinophagales</taxon>
        <taxon>Chitinophagaceae</taxon>
        <taxon>Sediminibacterium</taxon>
    </lineage>
</organism>
<dbReference type="STRING" id="413434.SAMN04488132_101117"/>
<dbReference type="EMBL" id="FUWH01000001">
    <property type="protein sequence ID" value="SJZ32825.1"/>
    <property type="molecule type" value="Genomic_DNA"/>
</dbReference>